<dbReference type="Proteomes" id="UP000295418">
    <property type="component" value="Unassembled WGS sequence"/>
</dbReference>
<dbReference type="AlphaFoldDB" id="A0A4R4E384"/>
<protein>
    <submittedName>
        <fullName evidence="2">DUF3021 domain-containing protein</fullName>
    </submittedName>
</protein>
<feature type="transmembrane region" description="Helical" evidence="1">
    <location>
        <begin position="85"/>
        <end position="104"/>
    </location>
</feature>
<name>A0A4R4E384_9BACL</name>
<organism evidence="2 3">
    <name type="scientific">Paenibacillus albiflavus</name>
    <dbReference type="NCBI Taxonomy" id="2545760"/>
    <lineage>
        <taxon>Bacteria</taxon>
        <taxon>Bacillati</taxon>
        <taxon>Bacillota</taxon>
        <taxon>Bacilli</taxon>
        <taxon>Bacillales</taxon>
        <taxon>Paenibacillaceae</taxon>
        <taxon>Paenibacillus</taxon>
    </lineage>
</organism>
<proteinExistence type="predicted"/>
<feature type="transmembrane region" description="Helical" evidence="1">
    <location>
        <begin position="12"/>
        <end position="30"/>
    </location>
</feature>
<keyword evidence="3" id="KW-1185">Reference proteome</keyword>
<sequence>MKHLLRRVVGGFVIGVMIGQIVQILISLKWGQGKYMPVVVHFRSFFDSEMTAVILQNLLTGIIGVTFATSALIFGIVKWSPLKQYIVHFCITAFVWIPIVMLLWMPTTSISILIFFINFLGTYVITWVIQYQISKNDIKQINAAIRSKQLEGRCEE</sequence>
<keyword evidence="1" id="KW-0812">Transmembrane</keyword>
<comment type="caution">
    <text evidence="2">The sequence shown here is derived from an EMBL/GenBank/DDBJ whole genome shotgun (WGS) entry which is preliminary data.</text>
</comment>
<dbReference type="OrthoDB" id="2735472at2"/>
<gene>
    <name evidence="2" type="ORF">E0485_20265</name>
</gene>
<dbReference type="Pfam" id="PF11457">
    <property type="entry name" value="DUF3021"/>
    <property type="match status" value="1"/>
</dbReference>
<evidence type="ECO:0000256" key="1">
    <source>
        <dbReference type="SAM" id="Phobius"/>
    </source>
</evidence>
<dbReference type="EMBL" id="SKFG01000028">
    <property type="protein sequence ID" value="TCZ74014.1"/>
    <property type="molecule type" value="Genomic_DNA"/>
</dbReference>
<keyword evidence="1" id="KW-1133">Transmembrane helix</keyword>
<feature type="transmembrane region" description="Helical" evidence="1">
    <location>
        <begin position="50"/>
        <end position="73"/>
    </location>
</feature>
<feature type="transmembrane region" description="Helical" evidence="1">
    <location>
        <begin position="110"/>
        <end position="129"/>
    </location>
</feature>
<accession>A0A4R4E384</accession>
<dbReference type="InterPro" id="IPR021560">
    <property type="entry name" value="DUF3021"/>
</dbReference>
<dbReference type="RefSeq" id="WP_132419893.1">
    <property type="nucleotide sequence ID" value="NZ_SKFG01000028.1"/>
</dbReference>
<keyword evidence="1" id="KW-0472">Membrane</keyword>
<evidence type="ECO:0000313" key="2">
    <source>
        <dbReference type="EMBL" id="TCZ74014.1"/>
    </source>
</evidence>
<reference evidence="2 3" key="1">
    <citation type="submission" date="2019-03" db="EMBL/GenBank/DDBJ databases">
        <authorList>
            <person name="Kim M.K.M."/>
        </authorList>
    </citation>
    <scope>NUCLEOTIDE SEQUENCE [LARGE SCALE GENOMIC DNA]</scope>
    <source>
        <strain evidence="2 3">18JY21-1</strain>
    </source>
</reference>
<evidence type="ECO:0000313" key="3">
    <source>
        <dbReference type="Proteomes" id="UP000295418"/>
    </source>
</evidence>